<gene>
    <name evidence="1" type="ORF">K488DRAFT_7795</name>
</gene>
<dbReference type="EMBL" id="MU273650">
    <property type="protein sequence ID" value="KAI0029900.1"/>
    <property type="molecule type" value="Genomic_DNA"/>
</dbReference>
<organism evidence="1 2">
    <name type="scientific">Vararia minispora EC-137</name>
    <dbReference type="NCBI Taxonomy" id="1314806"/>
    <lineage>
        <taxon>Eukaryota</taxon>
        <taxon>Fungi</taxon>
        <taxon>Dikarya</taxon>
        <taxon>Basidiomycota</taxon>
        <taxon>Agaricomycotina</taxon>
        <taxon>Agaricomycetes</taxon>
        <taxon>Russulales</taxon>
        <taxon>Lachnocladiaceae</taxon>
        <taxon>Vararia</taxon>
    </lineage>
</organism>
<name>A0ACB8QE73_9AGAM</name>
<keyword evidence="2" id="KW-1185">Reference proteome</keyword>
<proteinExistence type="predicted"/>
<sequence>KLPYELLEALVHEVQLPPDLLNLAVTCTTFRQIIIPNHLEYCVIAVVAPQVEIWEHFIQRPNLARCVRRL</sequence>
<protein>
    <submittedName>
        <fullName evidence="1">Uncharacterized protein</fullName>
    </submittedName>
</protein>
<accession>A0ACB8QE73</accession>
<feature type="non-terminal residue" evidence="1">
    <location>
        <position position="70"/>
    </location>
</feature>
<feature type="non-terminal residue" evidence="1">
    <location>
        <position position="1"/>
    </location>
</feature>
<reference evidence="1" key="2">
    <citation type="journal article" date="2022" name="New Phytol.">
        <title>Evolutionary transition to the ectomycorrhizal habit in the genomes of a hyperdiverse lineage of mushroom-forming fungi.</title>
        <authorList>
            <person name="Looney B."/>
            <person name="Miyauchi S."/>
            <person name="Morin E."/>
            <person name="Drula E."/>
            <person name="Courty P.E."/>
            <person name="Kohler A."/>
            <person name="Kuo A."/>
            <person name="LaButti K."/>
            <person name="Pangilinan J."/>
            <person name="Lipzen A."/>
            <person name="Riley R."/>
            <person name="Andreopoulos W."/>
            <person name="He G."/>
            <person name="Johnson J."/>
            <person name="Nolan M."/>
            <person name="Tritt A."/>
            <person name="Barry K.W."/>
            <person name="Grigoriev I.V."/>
            <person name="Nagy L.G."/>
            <person name="Hibbett D."/>
            <person name="Henrissat B."/>
            <person name="Matheny P.B."/>
            <person name="Labbe J."/>
            <person name="Martin F.M."/>
        </authorList>
    </citation>
    <scope>NUCLEOTIDE SEQUENCE</scope>
    <source>
        <strain evidence="1">EC-137</strain>
    </source>
</reference>
<reference evidence="1" key="1">
    <citation type="submission" date="2021-02" db="EMBL/GenBank/DDBJ databases">
        <authorList>
            <consortium name="DOE Joint Genome Institute"/>
            <person name="Ahrendt S."/>
            <person name="Looney B.P."/>
            <person name="Miyauchi S."/>
            <person name="Morin E."/>
            <person name="Drula E."/>
            <person name="Courty P.E."/>
            <person name="Chicoki N."/>
            <person name="Fauchery L."/>
            <person name="Kohler A."/>
            <person name="Kuo A."/>
            <person name="Labutti K."/>
            <person name="Pangilinan J."/>
            <person name="Lipzen A."/>
            <person name="Riley R."/>
            <person name="Andreopoulos W."/>
            <person name="He G."/>
            <person name="Johnson J."/>
            <person name="Barry K.W."/>
            <person name="Grigoriev I.V."/>
            <person name="Nagy L."/>
            <person name="Hibbett D."/>
            <person name="Henrissat B."/>
            <person name="Matheny P.B."/>
            <person name="Labbe J."/>
            <person name="Martin F."/>
        </authorList>
    </citation>
    <scope>NUCLEOTIDE SEQUENCE</scope>
    <source>
        <strain evidence="1">EC-137</strain>
    </source>
</reference>
<dbReference type="Proteomes" id="UP000814128">
    <property type="component" value="Unassembled WGS sequence"/>
</dbReference>
<evidence type="ECO:0000313" key="1">
    <source>
        <dbReference type="EMBL" id="KAI0029900.1"/>
    </source>
</evidence>
<comment type="caution">
    <text evidence="1">The sequence shown here is derived from an EMBL/GenBank/DDBJ whole genome shotgun (WGS) entry which is preliminary data.</text>
</comment>
<evidence type="ECO:0000313" key="2">
    <source>
        <dbReference type="Proteomes" id="UP000814128"/>
    </source>
</evidence>